<sequence>MLERMFYAKSIAVVGASTDPTKLGHIILKNLIEGGFKGEIYPINPKADEILGKKAYKSLLDIEGDVDLAVIVVPAKFVPSVLEDAGKKGIRNVVIITGGFREIGGEGEKLENELLKIAKKYGIRIIGPNCQGINNTHNNMCASWPLITKKGKIAIISQSGTVAAAFADWLETEGFGFSCLVSLGNKADVDEVDLIDFFSKDENTDVISIYIEGVKDGRAFMDVAKKCKKPIVVLKPGVTERGKKAVESHTKSMAGRDEVFEAACKQSGILRARDFEEFYDFSKALAYLPKLSGNRVMIATSSGGAAILAIDVLERHGLNVPYTPNELKEKLREVTPAHAILENPIDLTGDANAEIYKNVIKLSWDYFDAFLVIFGDPIEGACEVIEQCWKDKPVVVCYTGGGDVERKEREKMQLKGIPVFPTPERAAKALVSLWRWYCE</sequence>
<dbReference type="Pfam" id="PF13607">
    <property type="entry name" value="Succ_CoA_lig"/>
    <property type="match status" value="1"/>
</dbReference>
<name>A0A7C3UJU4_9EURY</name>
<evidence type="ECO:0000313" key="8">
    <source>
        <dbReference type="EMBL" id="HGU58816.1"/>
    </source>
</evidence>
<feature type="domain" description="CoA-binding" evidence="6">
    <location>
        <begin position="5"/>
        <end position="100"/>
    </location>
</feature>
<dbReference type="GO" id="GO:0043758">
    <property type="term" value="F:acetate-CoA ligase (ADP-forming) activity"/>
    <property type="evidence" value="ECO:0007669"/>
    <property type="project" value="UniProtKB-EC"/>
</dbReference>
<dbReference type="Pfam" id="PF19045">
    <property type="entry name" value="Ligase_CoA_2"/>
    <property type="match status" value="1"/>
</dbReference>
<evidence type="ECO:0000256" key="5">
    <source>
        <dbReference type="ARBA" id="ARBA00022840"/>
    </source>
</evidence>
<dbReference type="EMBL" id="DTPI01000008">
    <property type="protein sequence ID" value="HGE65833.1"/>
    <property type="molecule type" value="Genomic_DNA"/>
</dbReference>
<dbReference type="InterPro" id="IPR051538">
    <property type="entry name" value="Acyl-CoA_Synth/Transferase"/>
</dbReference>
<evidence type="ECO:0000256" key="1">
    <source>
        <dbReference type="ARBA" id="ARBA00001619"/>
    </source>
</evidence>
<dbReference type="InterPro" id="IPR036291">
    <property type="entry name" value="NAD(P)-bd_dom_sf"/>
</dbReference>
<evidence type="ECO:0000256" key="2">
    <source>
        <dbReference type="ARBA" id="ARBA00012957"/>
    </source>
</evidence>
<dbReference type="EC" id="6.2.1.13" evidence="2"/>
<proteinExistence type="predicted"/>
<dbReference type="EMBL" id="DTAK01000007">
    <property type="protein sequence ID" value="HGU58816.1"/>
    <property type="molecule type" value="Genomic_DNA"/>
</dbReference>
<reference evidence="7" key="1">
    <citation type="journal article" date="2020" name="mSystems">
        <title>Genome- and Community-Level Interaction Insights into Carbon Utilization and Element Cycling Functions of Hydrothermarchaeota in Hydrothermal Sediment.</title>
        <authorList>
            <person name="Zhou Z."/>
            <person name="Liu Y."/>
            <person name="Xu W."/>
            <person name="Pan J."/>
            <person name="Luo Z.H."/>
            <person name="Li M."/>
        </authorList>
    </citation>
    <scope>NUCLEOTIDE SEQUENCE [LARGE SCALE GENOMIC DNA]</scope>
    <source>
        <strain evidence="8">SpSt-62</strain>
        <strain evidence="7">SpSt-97</strain>
    </source>
</reference>
<dbReference type="InterPro" id="IPR016102">
    <property type="entry name" value="Succinyl-CoA_synth-like"/>
</dbReference>
<keyword evidence="4" id="KW-0547">Nucleotide-binding</keyword>
<dbReference type="InterPro" id="IPR032875">
    <property type="entry name" value="Succ_CoA_lig_flav_dom"/>
</dbReference>
<protein>
    <recommendedName>
        <fullName evidence="2">acetate--CoA ligase (ADP-forming)</fullName>
        <ecNumber evidence="2">6.2.1.13</ecNumber>
    </recommendedName>
</protein>
<dbReference type="SMART" id="SM00881">
    <property type="entry name" value="CoA_binding"/>
    <property type="match status" value="1"/>
</dbReference>
<dbReference type="InterPro" id="IPR043938">
    <property type="entry name" value="Ligase_CoA_dom"/>
</dbReference>
<comment type="catalytic activity">
    <reaction evidence="1">
        <text>acetate + ATP + CoA = acetyl-CoA + ADP + phosphate</text>
        <dbReference type="Rhea" id="RHEA:15081"/>
        <dbReference type="ChEBI" id="CHEBI:30089"/>
        <dbReference type="ChEBI" id="CHEBI:30616"/>
        <dbReference type="ChEBI" id="CHEBI:43474"/>
        <dbReference type="ChEBI" id="CHEBI:57287"/>
        <dbReference type="ChEBI" id="CHEBI:57288"/>
        <dbReference type="ChEBI" id="CHEBI:456216"/>
        <dbReference type="EC" id="6.2.1.13"/>
    </reaction>
</comment>
<keyword evidence="5" id="KW-0067">ATP-binding</keyword>
<evidence type="ECO:0000259" key="6">
    <source>
        <dbReference type="SMART" id="SM00881"/>
    </source>
</evidence>
<comment type="caution">
    <text evidence="7">The sequence shown here is derived from an EMBL/GenBank/DDBJ whole genome shotgun (WGS) entry which is preliminary data.</text>
</comment>
<organism evidence="7">
    <name type="scientific">Geoglobus ahangari</name>
    <dbReference type="NCBI Taxonomy" id="113653"/>
    <lineage>
        <taxon>Archaea</taxon>
        <taxon>Methanobacteriati</taxon>
        <taxon>Methanobacteriota</taxon>
        <taxon>Archaeoglobi</taxon>
        <taxon>Archaeoglobales</taxon>
        <taxon>Archaeoglobaceae</taxon>
        <taxon>Geoglobus</taxon>
    </lineage>
</organism>
<dbReference type="InterPro" id="IPR003781">
    <property type="entry name" value="CoA-bd"/>
</dbReference>
<evidence type="ECO:0000256" key="4">
    <source>
        <dbReference type="ARBA" id="ARBA00022741"/>
    </source>
</evidence>
<gene>
    <name evidence="8" type="ORF">ENT89_01115</name>
    <name evidence="7" type="ORF">ENX77_01690</name>
</gene>
<dbReference type="PANTHER" id="PTHR43334:SF2">
    <property type="entry name" value="ACETATE--COA LIGASE [ADP-FORMING]"/>
    <property type="match status" value="1"/>
</dbReference>
<dbReference type="Pfam" id="PF13380">
    <property type="entry name" value="CoA_binding_2"/>
    <property type="match status" value="1"/>
</dbReference>
<dbReference type="SUPFAM" id="SSF51735">
    <property type="entry name" value="NAD(P)-binding Rossmann-fold domains"/>
    <property type="match status" value="1"/>
</dbReference>
<accession>A0A7C3UJU4</accession>
<evidence type="ECO:0000256" key="3">
    <source>
        <dbReference type="ARBA" id="ARBA00022598"/>
    </source>
</evidence>
<dbReference type="GO" id="GO:0005524">
    <property type="term" value="F:ATP binding"/>
    <property type="evidence" value="ECO:0007669"/>
    <property type="project" value="UniProtKB-KW"/>
</dbReference>
<dbReference type="Gene3D" id="3.40.50.261">
    <property type="entry name" value="Succinyl-CoA synthetase domains"/>
    <property type="match status" value="2"/>
</dbReference>
<dbReference type="PANTHER" id="PTHR43334">
    <property type="entry name" value="ACETATE--COA LIGASE [ADP-FORMING]"/>
    <property type="match status" value="1"/>
</dbReference>
<dbReference type="AlphaFoldDB" id="A0A7C3UJU4"/>
<keyword evidence="3" id="KW-0436">Ligase</keyword>
<evidence type="ECO:0000313" key="7">
    <source>
        <dbReference type="EMBL" id="HGE65833.1"/>
    </source>
</evidence>
<dbReference type="Gene3D" id="3.40.50.720">
    <property type="entry name" value="NAD(P)-binding Rossmann-like Domain"/>
    <property type="match status" value="1"/>
</dbReference>
<dbReference type="SUPFAM" id="SSF52210">
    <property type="entry name" value="Succinyl-CoA synthetase domains"/>
    <property type="match status" value="2"/>
</dbReference>